<sequence>MIIIGLLIGGILKGQELIANARLAAAVSKVKAIDAAMNTFRDSYATLPGDATNPATRFPNCTT</sequence>
<gene>
    <name evidence="1" type="ORF">DI586_10140</name>
</gene>
<evidence type="ECO:0000313" key="2">
    <source>
        <dbReference type="Proteomes" id="UP000249739"/>
    </source>
</evidence>
<evidence type="ECO:0000313" key="1">
    <source>
        <dbReference type="EMBL" id="PZP54295.1"/>
    </source>
</evidence>
<name>A0A2W5FE04_9BACT</name>
<protein>
    <submittedName>
        <fullName evidence="1">Uncharacterized protein</fullName>
    </submittedName>
</protein>
<organism evidence="1 2">
    <name type="scientific">Micavibrio aeruginosavorus</name>
    <dbReference type="NCBI Taxonomy" id="349221"/>
    <lineage>
        <taxon>Bacteria</taxon>
        <taxon>Pseudomonadati</taxon>
        <taxon>Bdellovibrionota</taxon>
        <taxon>Bdellovibrionia</taxon>
        <taxon>Bdellovibrionales</taxon>
        <taxon>Pseudobdellovibrionaceae</taxon>
        <taxon>Micavibrio</taxon>
    </lineage>
</organism>
<comment type="caution">
    <text evidence="1">The sequence shown here is derived from an EMBL/GenBank/DDBJ whole genome shotgun (WGS) entry which is preliminary data.</text>
</comment>
<reference evidence="1 2" key="1">
    <citation type="submission" date="2017-08" db="EMBL/GenBank/DDBJ databases">
        <title>Infants hospitalized years apart are colonized by the same room-sourced microbial strains.</title>
        <authorList>
            <person name="Brooks B."/>
            <person name="Olm M.R."/>
            <person name="Firek B.A."/>
            <person name="Baker R."/>
            <person name="Thomas B.C."/>
            <person name="Morowitz M.J."/>
            <person name="Banfield J.F."/>
        </authorList>
    </citation>
    <scope>NUCLEOTIDE SEQUENCE [LARGE SCALE GENOMIC DNA]</scope>
    <source>
        <strain evidence="1">S2_006_000_R2_64</strain>
    </source>
</reference>
<dbReference type="AlphaFoldDB" id="A0A2W5FE04"/>
<proteinExistence type="predicted"/>
<dbReference type="Proteomes" id="UP000249739">
    <property type="component" value="Unassembled WGS sequence"/>
</dbReference>
<accession>A0A2W5FE04</accession>
<dbReference type="EMBL" id="QFOT01000146">
    <property type="protein sequence ID" value="PZP54295.1"/>
    <property type="molecule type" value="Genomic_DNA"/>
</dbReference>
<feature type="non-terminal residue" evidence="1">
    <location>
        <position position="63"/>
    </location>
</feature>